<dbReference type="GO" id="GO:0005886">
    <property type="term" value="C:plasma membrane"/>
    <property type="evidence" value="ECO:0007669"/>
    <property type="project" value="TreeGrafter"/>
</dbReference>
<keyword evidence="2" id="KW-0560">Oxidoreductase</keyword>
<accession>A0A158HQG8</accession>
<dbReference type="Pfam" id="PF01266">
    <property type="entry name" value="DAO"/>
    <property type="match status" value="1"/>
</dbReference>
<proteinExistence type="inferred from homology"/>
<dbReference type="InterPro" id="IPR006076">
    <property type="entry name" value="FAD-dep_OxRdtase"/>
</dbReference>
<feature type="region of interest" description="Disordered" evidence="3">
    <location>
        <begin position="1"/>
        <end position="27"/>
    </location>
</feature>
<dbReference type="InterPro" id="IPR036188">
    <property type="entry name" value="FAD/NAD-bd_sf"/>
</dbReference>
<evidence type="ECO:0000259" key="4">
    <source>
        <dbReference type="Pfam" id="PF01266"/>
    </source>
</evidence>
<evidence type="ECO:0000256" key="1">
    <source>
        <dbReference type="ARBA" id="ARBA00009410"/>
    </source>
</evidence>
<dbReference type="Gene3D" id="3.50.50.60">
    <property type="entry name" value="FAD/NAD(P)-binding domain"/>
    <property type="match status" value="2"/>
</dbReference>
<organism evidence="5 6">
    <name type="scientific">Caballeronia sordidicola</name>
    <name type="common">Burkholderia sordidicola</name>
    <dbReference type="NCBI Taxonomy" id="196367"/>
    <lineage>
        <taxon>Bacteria</taxon>
        <taxon>Pseudomonadati</taxon>
        <taxon>Pseudomonadota</taxon>
        <taxon>Betaproteobacteria</taxon>
        <taxon>Burkholderiales</taxon>
        <taxon>Burkholderiaceae</taxon>
        <taxon>Caballeronia</taxon>
    </lineage>
</organism>
<dbReference type="Proteomes" id="UP000054893">
    <property type="component" value="Unassembled WGS sequence"/>
</dbReference>
<dbReference type="PANTHER" id="PTHR13847:SF280">
    <property type="entry name" value="D-AMINO ACID DEHYDROGENASE"/>
    <property type="match status" value="1"/>
</dbReference>
<comment type="similarity">
    <text evidence="1">Belongs to the DadA oxidoreductase family.</text>
</comment>
<dbReference type="GO" id="GO:0008718">
    <property type="term" value="F:D-amino-acid dehydrogenase activity"/>
    <property type="evidence" value="ECO:0007669"/>
    <property type="project" value="TreeGrafter"/>
</dbReference>
<evidence type="ECO:0000256" key="2">
    <source>
        <dbReference type="ARBA" id="ARBA00023002"/>
    </source>
</evidence>
<gene>
    <name evidence="5" type="ORF">AWB64_04882</name>
</gene>
<dbReference type="SUPFAM" id="SSF54373">
    <property type="entry name" value="FAD-linked reductases, C-terminal domain"/>
    <property type="match status" value="1"/>
</dbReference>
<dbReference type="NCBIfam" id="NF009074">
    <property type="entry name" value="PRK12409.1"/>
    <property type="match status" value="1"/>
</dbReference>
<dbReference type="SUPFAM" id="SSF51905">
    <property type="entry name" value="FAD/NAD(P)-binding domain"/>
    <property type="match status" value="1"/>
</dbReference>
<dbReference type="EMBL" id="FCOC02000019">
    <property type="protein sequence ID" value="SAL46323.1"/>
    <property type="molecule type" value="Genomic_DNA"/>
</dbReference>
<dbReference type="Gene3D" id="3.30.9.10">
    <property type="entry name" value="D-Amino Acid Oxidase, subunit A, domain 2"/>
    <property type="match status" value="1"/>
</dbReference>
<dbReference type="PANTHER" id="PTHR13847">
    <property type="entry name" value="SARCOSINE DEHYDROGENASE-RELATED"/>
    <property type="match status" value="1"/>
</dbReference>
<feature type="domain" description="FAD dependent oxidoreductase" evidence="4">
    <location>
        <begin position="89"/>
        <end position="482"/>
    </location>
</feature>
<evidence type="ECO:0000313" key="5">
    <source>
        <dbReference type="EMBL" id="SAL46323.1"/>
    </source>
</evidence>
<dbReference type="GO" id="GO:0005737">
    <property type="term" value="C:cytoplasm"/>
    <property type="evidence" value="ECO:0007669"/>
    <property type="project" value="TreeGrafter"/>
</dbReference>
<sequence length="485" mass="53316">MCAARESSPLRRRRRSNRPGNSQAKGPRCRNIWRATLRAYTVGESLASCDALVETKLSGTGTDGASTPTKIIGPTVGDAQSNLDFEMPRITIIGAGVTGVTTAYALAQRGHQVTVYERHRYAAMECSFANGGQLSASNAESWNSQATVLKGLRWMFRRDAPLLFNPRPSLHKYGWIAEFLRQIPKYESNTIETVRLAIAARGHLFEIAEREHIAFDHQARGILHFYATRKEHDAACRVNALLREGGLDRRAVTPEEMRAIEPALSGDFYGGFFTDSDSTGDIHKFTRGLSIACQRSGVVFFYDKPVQSISPCESGRIAIASGNDRETFDSVVICAGIGSRAFASMVGDHVNVYPVKGYSITVCLDDIESRAGAPWVSLLDDRAKIVTSRLGEDRFRVAGTAEFNGVNRDIRADRIVPLIDWTRRYFPRVSTSRAIPWAGLRPMLPSMMPRVGRGKLPGVFYNTGHGHLGWTLSAATAECVANAIA</sequence>
<evidence type="ECO:0000256" key="3">
    <source>
        <dbReference type="SAM" id="MobiDB-lite"/>
    </source>
</evidence>
<dbReference type="GO" id="GO:0055130">
    <property type="term" value="P:D-alanine catabolic process"/>
    <property type="evidence" value="ECO:0007669"/>
    <property type="project" value="TreeGrafter"/>
</dbReference>
<evidence type="ECO:0000313" key="6">
    <source>
        <dbReference type="Proteomes" id="UP000054893"/>
    </source>
</evidence>
<reference evidence="5 6" key="1">
    <citation type="submission" date="2016-01" db="EMBL/GenBank/DDBJ databases">
        <authorList>
            <person name="Oliw E.H."/>
        </authorList>
    </citation>
    <scope>NUCLEOTIDE SEQUENCE [LARGE SCALE GENOMIC DNA]</scope>
    <source>
        <strain evidence="5">LMG 22029</strain>
    </source>
</reference>
<protein>
    <submittedName>
        <fullName evidence="5">D-amino acid dehydrogenase small subunit</fullName>
    </submittedName>
</protein>
<dbReference type="AlphaFoldDB" id="A0A158HQG8"/>
<name>A0A158HQG8_CABSO</name>